<accession>A0A263D431</accession>
<name>A0A263D431_9PSEU</name>
<evidence type="ECO:0000313" key="9">
    <source>
        <dbReference type="Proteomes" id="UP000242444"/>
    </source>
</evidence>
<dbReference type="Pfam" id="PF03706">
    <property type="entry name" value="LPG_synthase_TM"/>
    <property type="match status" value="1"/>
</dbReference>
<keyword evidence="2" id="KW-1003">Cell membrane</keyword>
<evidence type="ECO:0000256" key="2">
    <source>
        <dbReference type="ARBA" id="ARBA00022475"/>
    </source>
</evidence>
<feature type="transmembrane region" description="Helical" evidence="7">
    <location>
        <begin position="72"/>
        <end position="90"/>
    </location>
</feature>
<dbReference type="EMBL" id="NKYE01000005">
    <property type="protein sequence ID" value="OZM73223.1"/>
    <property type="molecule type" value="Genomic_DNA"/>
</dbReference>
<gene>
    <name evidence="8" type="ORF">CFN78_10165</name>
</gene>
<comment type="caution">
    <text evidence="8">The sequence shown here is derived from an EMBL/GenBank/DDBJ whole genome shotgun (WGS) entry which is preliminary data.</text>
</comment>
<keyword evidence="9" id="KW-1185">Reference proteome</keyword>
<keyword evidence="5 7" id="KW-0472">Membrane</keyword>
<dbReference type="InterPro" id="IPR022791">
    <property type="entry name" value="L-PG_synthase/AglD"/>
</dbReference>
<evidence type="ECO:0000256" key="5">
    <source>
        <dbReference type="ARBA" id="ARBA00023136"/>
    </source>
</evidence>
<dbReference type="AlphaFoldDB" id="A0A263D431"/>
<proteinExistence type="predicted"/>
<evidence type="ECO:0000256" key="6">
    <source>
        <dbReference type="SAM" id="MobiDB-lite"/>
    </source>
</evidence>
<dbReference type="PANTHER" id="PTHR39087">
    <property type="entry name" value="UPF0104 MEMBRANE PROTEIN MJ1595"/>
    <property type="match status" value="1"/>
</dbReference>
<comment type="subcellular location">
    <subcellularLocation>
        <location evidence="1">Cell membrane</location>
        <topology evidence="1">Multi-pass membrane protein</topology>
    </subcellularLocation>
</comment>
<evidence type="ECO:0000256" key="3">
    <source>
        <dbReference type="ARBA" id="ARBA00022692"/>
    </source>
</evidence>
<organism evidence="8 9">
    <name type="scientific">Amycolatopsis antarctica</name>
    <dbReference type="NCBI Taxonomy" id="1854586"/>
    <lineage>
        <taxon>Bacteria</taxon>
        <taxon>Bacillati</taxon>
        <taxon>Actinomycetota</taxon>
        <taxon>Actinomycetes</taxon>
        <taxon>Pseudonocardiales</taxon>
        <taxon>Pseudonocardiaceae</taxon>
        <taxon>Amycolatopsis</taxon>
    </lineage>
</organism>
<keyword evidence="3 7" id="KW-0812">Transmembrane</keyword>
<feature type="transmembrane region" description="Helical" evidence="7">
    <location>
        <begin position="102"/>
        <end position="126"/>
    </location>
</feature>
<reference evidence="8 9" key="1">
    <citation type="submission" date="2017-07" db="EMBL/GenBank/DDBJ databases">
        <title>Amycolatopsis antarcticus sp. nov., isolated from the surface of an Antarcticus brown macroalga.</title>
        <authorList>
            <person name="Wang J."/>
            <person name="Leiva S."/>
            <person name="Huang J."/>
            <person name="Huang Y."/>
        </authorList>
    </citation>
    <scope>NUCLEOTIDE SEQUENCE [LARGE SCALE GENOMIC DNA]</scope>
    <source>
        <strain evidence="8 9">AU-G6</strain>
    </source>
</reference>
<dbReference type="GO" id="GO:0005886">
    <property type="term" value="C:plasma membrane"/>
    <property type="evidence" value="ECO:0007669"/>
    <property type="project" value="UniProtKB-SubCell"/>
</dbReference>
<evidence type="ECO:0008006" key="10">
    <source>
        <dbReference type="Google" id="ProtNLM"/>
    </source>
</evidence>
<feature type="transmembrane region" description="Helical" evidence="7">
    <location>
        <begin position="214"/>
        <end position="239"/>
    </location>
</feature>
<feature type="transmembrane region" description="Helical" evidence="7">
    <location>
        <begin position="321"/>
        <end position="340"/>
    </location>
</feature>
<keyword evidence="4 7" id="KW-1133">Transmembrane helix</keyword>
<evidence type="ECO:0000256" key="7">
    <source>
        <dbReference type="SAM" id="Phobius"/>
    </source>
</evidence>
<evidence type="ECO:0000313" key="8">
    <source>
        <dbReference type="EMBL" id="OZM73223.1"/>
    </source>
</evidence>
<protein>
    <recommendedName>
        <fullName evidence="10">Lysylphosphatidylglycerol synthetase family protein</fullName>
    </recommendedName>
</protein>
<dbReference type="PANTHER" id="PTHR39087:SF2">
    <property type="entry name" value="UPF0104 MEMBRANE PROTEIN MJ1595"/>
    <property type="match status" value="1"/>
</dbReference>
<sequence length="374" mass="39111">MVREVAPRQTPEQTGAATPQGEPAAPDDAVGSEEPTTAPPTSEQAGADVVDDEPAAPAVKAPKTTKAKILDVVRWVAIVLVVVLAVRELSRNWDQFWETLQGIAWQSSLLSLLALVASIAVSVYGWQVMVDHLGKPIGYARGAQINLVGSLGKYIPGSVWGYLLQMELGRKAGLARARIFTASLVQLGVGIAAAFVLSLLAMRQVFANSGYAPWLLVLIPISLVALYPRVLTWGTSLVLKLLRRKPLQEPLSWQTVGKVFGSSLGAWSLQGVHLWLLANSVGAPGFGGLIICVGAMAIAMNAGTFAFILPSGAGVREGVQVLVLTATGIEAGQALAIAIASRVMFTVADLITAGGAAVTARLRHGPPTPAPAAK</sequence>
<evidence type="ECO:0000256" key="1">
    <source>
        <dbReference type="ARBA" id="ARBA00004651"/>
    </source>
</evidence>
<evidence type="ECO:0000256" key="4">
    <source>
        <dbReference type="ARBA" id="ARBA00022989"/>
    </source>
</evidence>
<feature type="region of interest" description="Disordered" evidence="6">
    <location>
        <begin position="1"/>
        <end position="49"/>
    </location>
</feature>
<feature type="transmembrane region" description="Helical" evidence="7">
    <location>
        <begin position="179"/>
        <end position="202"/>
    </location>
</feature>
<feature type="transmembrane region" description="Helical" evidence="7">
    <location>
        <begin position="284"/>
        <end position="309"/>
    </location>
</feature>
<dbReference type="InParanoid" id="A0A263D431"/>
<dbReference type="Proteomes" id="UP000242444">
    <property type="component" value="Unassembled WGS sequence"/>
</dbReference>